<comment type="caution">
    <text evidence="2">The sequence shown here is derived from an EMBL/GenBank/DDBJ whole genome shotgun (WGS) entry which is preliminary data.</text>
</comment>
<accession>A0ABR7GL00</accession>
<name>A0ABR7GL00_9FIRM</name>
<protein>
    <submittedName>
        <fullName evidence="2">Uncharacterized protein</fullName>
    </submittedName>
</protein>
<sequence length="294" mass="33045">MFGFIRPVKSELKVKEADRFQQVYCGLCHAIRARYGRFYTMFLSYDMTFYALVVGSGETPKAQTERRRCDAHPVTKRVCASPDDALALAADASVLLSYHKFRDNLADEKGAKRLLAAVLCRLGRRGYEKARARLPEADRDIRAALDELHALENENCASMDRAADASARMTAAVVPHTGDARERVLRQMFYHAGRWLYLLDAAQDVPEDMKTGAYNPLVQRYALKTPDITDIKQPLERTLERSLADVCTAFDLLDAQRDAEIIRNIIFLGMPTVTRQVLDGTYQPNGGRGKHGSL</sequence>
<feature type="coiled-coil region" evidence="1">
    <location>
        <begin position="127"/>
        <end position="154"/>
    </location>
</feature>
<dbReference type="RefSeq" id="WP_186969287.1">
    <property type="nucleotide sequence ID" value="NZ_JACOPK010000002.1"/>
</dbReference>
<evidence type="ECO:0000313" key="2">
    <source>
        <dbReference type="EMBL" id="MBC5694978.1"/>
    </source>
</evidence>
<organism evidence="2 3">
    <name type="scientific">Agathobaculum hominis</name>
    <dbReference type="NCBI Taxonomy" id="2763014"/>
    <lineage>
        <taxon>Bacteria</taxon>
        <taxon>Bacillati</taxon>
        <taxon>Bacillota</taxon>
        <taxon>Clostridia</taxon>
        <taxon>Eubacteriales</taxon>
        <taxon>Butyricicoccaceae</taxon>
        <taxon>Agathobaculum</taxon>
    </lineage>
</organism>
<evidence type="ECO:0000256" key="1">
    <source>
        <dbReference type="SAM" id="Coils"/>
    </source>
</evidence>
<keyword evidence="3" id="KW-1185">Reference proteome</keyword>
<keyword evidence="1" id="KW-0175">Coiled coil</keyword>
<dbReference type="Pfam" id="PF18937">
    <property type="entry name" value="DUF5685"/>
    <property type="match status" value="1"/>
</dbReference>
<dbReference type="InterPro" id="IPR043740">
    <property type="entry name" value="DUF5685"/>
</dbReference>
<reference evidence="2 3" key="1">
    <citation type="submission" date="2020-08" db="EMBL/GenBank/DDBJ databases">
        <title>Genome public.</title>
        <authorList>
            <person name="Liu C."/>
            <person name="Sun Q."/>
        </authorList>
    </citation>
    <scope>NUCLEOTIDE SEQUENCE [LARGE SCALE GENOMIC DNA]</scope>
    <source>
        <strain evidence="2 3">M2</strain>
    </source>
</reference>
<dbReference type="EMBL" id="JACOPK010000002">
    <property type="protein sequence ID" value="MBC5694978.1"/>
    <property type="molecule type" value="Genomic_DNA"/>
</dbReference>
<gene>
    <name evidence="2" type="ORF">H8S02_03310</name>
</gene>
<evidence type="ECO:0000313" key="3">
    <source>
        <dbReference type="Proteomes" id="UP000641741"/>
    </source>
</evidence>
<dbReference type="Proteomes" id="UP000641741">
    <property type="component" value="Unassembled WGS sequence"/>
</dbReference>
<proteinExistence type="predicted"/>